<dbReference type="Gene3D" id="3.40.50.720">
    <property type="entry name" value="NAD(P)-binding Rossmann-like Domain"/>
    <property type="match status" value="1"/>
</dbReference>
<dbReference type="CDD" id="cd05289">
    <property type="entry name" value="MDR_like_2"/>
    <property type="match status" value="1"/>
</dbReference>
<dbReference type="InterPro" id="IPR020843">
    <property type="entry name" value="ER"/>
</dbReference>
<protein>
    <submittedName>
        <fullName evidence="2">NADPH:quinone reductase</fullName>
    </submittedName>
</protein>
<dbReference type="Gene3D" id="3.90.180.10">
    <property type="entry name" value="Medium-chain alcohol dehydrogenases, catalytic domain"/>
    <property type="match status" value="1"/>
</dbReference>
<evidence type="ECO:0000259" key="1">
    <source>
        <dbReference type="SMART" id="SM00829"/>
    </source>
</evidence>
<dbReference type="InterPro" id="IPR036291">
    <property type="entry name" value="NAD(P)-bd_dom_sf"/>
</dbReference>
<dbReference type="Proteomes" id="UP000198716">
    <property type="component" value="Unassembled WGS sequence"/>
</dbReference>
<sequence length="300" mass="31233">MRAVRIEETGGPEVVGVERVEAPAVGAGDVLIEVVAAGVNPIDVATRNGTVPTDLPALLGWDVSGTVRDAGKDVTRFDVGDPVIAMSAQAATGRGTHAEYVALPESLLAPAPRELDQVEAAALPLAGLTASQTVAELGSPSNGAEELLVVGAQGAVGSLVVQLARLNGWRISTFVRPSDVTRKPPRGVLRQYSEEHPPPPAGFAAVVDTAGVPEHLRSVCDEGRYLTTTPFAQPEPSRGVRIVLIGVEQDGDELARLGTLVDEGIVEPGKPSAVVDFERAAWAHRTLENGGTRGKLILVP</sequence>
<dbReference type="InterPro" id="IPR011032">
    <property type="entry name" value="GroES-like_sf"/>
</dbReference>
<evidence type="ECO:0000313" key="2">
    <source>
        <dbReference type="EMBL" id="SFE26038.1"/>
    </source>
</evidence>
<feature type="domain" description="Enoyl reductase (ER)" evidence="1">
    <location>
        <begin position="10"/>
        <end position="298"/>
    </location>
</feature>
<dbReference type="PANTHER" id="PTHR43482">
    <property type="entry name" value="PROTEIN AST1-RELATED"/>
    <property type="match status" value="1"/>
</dbReference>
<dbReference type="PANTHER" id="PTHR43482:SF1">
    <property type="entry name" value="PROTEIN AST1-RELATED"/>
    <property type="match status" value="1"/>
</dbReference>
<reference evidence="3" key="1">
    <citation type="submission" date="2016-10" db="EMBL/GenBank/DDBJ databases">
        <authorList>
            <person name="Varghese N."/>
            <person name="Submissions S."/>
        </authorList>
    </citation>
    <scope>NUCLEOTIDE SEQUENCE [LARGE SCALE GENOMIC DNA]</scope>
    <source>
        <strain evidence="3">DSM 45004</strain>
    </source>
</reference>
<keyword evidence="3" id="KW-1185">Reference proteome</keyword>
<dbReference type="Pfam" id="PF08240">
    <property type="entry name" value="ADH_N"/>
    <property type="match status" value="1"/>
</dbReference>
<dbReference type="SMART" id="SM00829">
    <property type="entry name" value="PKS_ER"/>
    <property type="match status" value="1"/>
</dbReference>
<proteinExistence type="predicted"/>
<organism evidence="2 3">
    <name type="scientific">Actinopolyspora alba</name>
    <dbReference type="NCBI Taxonomy" id="673379"/>
    <lineage>
        <taxon>Bacteria</taxon>
        <taxon>Bacillati</taxon>
        <taxon>Actinomycetota</taxon>
        <taxon>Actinomycetes</taxon>
        <taxon>Actinopolysporales</taxon>
        <taxon>Actinopolysporaceae</taxon>
        <taxon>Actinopolyspora</taxon>
        <taxon>Actinopolyspora alba group</taxon>
    </lineage>
</organism>
<evidence type="ECO:0000313" key="3">
    <source>
        <dbReference type="Proteomes" id="UP000198716"/>
    </source>
</evidence>
<name>A0A1I1Z468_9ACTN</name>
<dbReference type="GO" id="GO:0016491">
    <property type="term" value="F:oxidoreductase activity"/>
    <property type="evidence" value="ECO:0007669"/>
    <property type="project" value="InterPro"/>
</dbReference>
<dbReference type="InterPro" id="IPR013154">
    <property type="entry name" value="ADH-like_N"/>
</dbReference>
<dbReference type="RefSeq" id="WP_092928096.1">
    <property type="nucleotide sequence ID" value="NZ_FOMZ01000010.1"/>
</dbReference>
<dbReference type="InterPro" id="IPR052585">
    <property type="entry name" value="Lipid_raft_assoc_Zn_ADH"/>
</dbReference>
<dbReference type="SUPFAM" id="SSF50129">
    <property type="entry name" value="GroES-like"/>
    <property type="match status" value="1"/>
</dbReference>
<gene>
    <name evidence="2" type="ORF">SAMN04487819_11039</name>
</gene>
<dbReference type="AlphaFoldDB" id="A0A1I1Z468"/>
<dbReference type="SUPFAM" id="SSF51735">
    <property type="entry name" value="NAD(P)-binding Rossmann-fold domains"/>
    <property type="match status" value="1"/>
</dbReference>
<dbReference type="EMBL" id="FOMZ01000010">
    <property type="protein sequence ID" value="SFE26038.1"/>
    <property type="molecule type" value="Genomic_DNA"/>
</dbReference>
<accession>A0A1I1Z468</accession>
<dbReference type="Pfam" id="PF13602">
    <property type="entry name" value="ADH_zinc_N_2"/>
    <property type="match status" value="1"/>
</dbReference>